<dbReference type="PROSITE" id="PS50968">
    <property type="entry name" value="BIOTINYL_LIPOYL"/>
    <property type="match status" value="1"/>
</dbReference>
<sequence>MPEQQRPSVWELFKSFFHPKKAEPKVTTLNGVWWEQRHTIYRLGITSDAIQQLGKISFADLLVEPDQVMDQDQDILEVESDKTVQNFKTPFAGTVVDVNHFLIENPDAINSNRQLENWVLDIRIDFD</sequence>
<evidence type="ECO:0000313" key="3">
    <source>
        <dbReference type="EMBL" id="MFD1549400.1"/>
    </source>
</evidence>
<dbReference type="InterPro" id="IPR002930">
    <property type="entry name" value="GCV_H"/>
</dbReference>
<evidence type="ECO:0000313" key="4">
    <source>
        <dbReference type="Proteomes" id="UP001597195"/>
    </source>
</evidence>
<gene>
    <name evidence="3" type="ORF">ACFQ5T_06795</name>
</gene>
<dbReference type="CDD" id="cd06848">
    <property type="entry name" value="GCS_H"/>
    <property type="match status" value="1"/>
</dbReference>
<accession>A0ABW4H3Q1</accession>
<keyword evidence="4" id="KW-1185">Reference proteome</keyword>
<evidence type="ECO:0000259" key="2">
    <source>
        <dbReference type="PROSITE" id="PS50968"/>
    </source>
</evidence>
<dbReference type="EMBL" id="JBHTOM010000008">
    <property type="protein sequence ID" value="MFD1549400.1"/>
    <property type="molecule type" value="Genomic_DNA"/>
</dbReference>
<proteinExistence type="predicted"/>
<reference evidence="4" key="1">
    <citation type="journal article" date="2019" name="Int. J. Syst. Evol. Microbiol.">
        <title>The Global Catalogue of Microorganisms (GCM) 10K type strain sequencing project: providing services to taxonomists for standard genome sequencing and annotation.</title>
        <authorList>
            <consortium name="The Broad Institute Genomics Platform"/>
            <consortium name="The Broad Institute Genome Sequencing Center for Infectious Disease"/>
            <person name="Wu L."/>
            <person name="Ma J."/>
        </authorList>
    </citation>
    <scope>NUCLEOTIDE SEQUENCE [LARGE SCALE GENOMIC DNA]</scope>
    <source>
        <strain evidence="4">CCM 8906</strain>
    </source>
</reference>
<dbReference type="Pfam" id="PF01597">
    <property type="entry name" value="GCV_H"/>
    <property type="match status" value="1"/>
</dbReference>
<dbReference type="RefSeq" id="WP_164508871.1">
    <property type="nucleotide sequence ID" value="NZ_JBHTOM010000008.1"/>
</dbReference>
<organism evidence="3 4">
    <name type="scientific">Levilactobacillus fuyuanensis</name>
    <dbReference type="NCBI Taxonomy" id="2486022"/>
    <lineage>
        <taxon>Bacteria</taxon>
        <taxon>Bacillati</taxon>
        <taxon>Bacillota</taxon>
        <taxon>Bacilli</taxon>
        <taxon>Lactobacillales</taxon>
        <taxon>Lactobacillaceae</taxon>
        <taxon>Levilactobacillus</taxon>
    </lineage>
</organism>
<dbReference type="Proteomes" id="UP001597195">
    <property type="component" value="Unassembled WGS sequence"/>
</dbReference>
<comment type="caution">
    <text evidence="3">The sequence shown here is derived from an EMBL/GenBank/DDBJ whole genome shotgun (WGS) entry which is preliminary data.</text>
</comment>
<dbReference type="InterPro" id="IPR011053">
    <property type="entry name" value="Single_hybrid_motif"/>
</dbReference>
<keyword evidence="1" id="KW-0450">Lipoyl</keyword>
<name>A0ABW4H3Q1_9LACO</name>
<dbReference type="PANTHER" id="PTHR11715:SF3">
    <property type="entry name" value="GLYCINE CLEAVAGE SYSTEM H PROTEIN-RELATED"/>
    <property type="match status" value="1"/>
</dbReference>
<dbReference type="InterPro" id="IPR000089">
    <property type="entry name" value="Biotin_lipoyl"/>
</dbReference>
<dbReference type="PANTHER" id="PTHR11715">
    <property type="entry name" value="GLYCINE CLEAVAGE SYSTEM H PROTEIN"/>
    <property type="match status" value="1"/>
</dbReference>
<feature type="domain" description="Lipoyl-binding" evidence="2">
    <location>
        <begin position="40"/>
        <end position="123"/>
    </location>
</feature>
<dbReference type="SUPFAM" id="SSF51230">
    <property type="entry name" value="Single hybrid motif"/>
    <property type="match status" value="1"/>
</dbReference>
<dbReference type="InterPro" id="IPR033753">
    <property type="entry name" value="GCV_H/Fam206"/>
</dbReference>
<dbReference type="Gene3D" id="2.40.50.100">
    <property type="match status" value="1"/>
</dbReference>
<protein>
    <submittedName>
        <fullName evidence="3">Glycine cleavage system protein H</fullName>
    </submittedName>
</protein>
<evidence type="ECO:0000256" key="1">
    <source>
        <dbReference type="ARBA" id="ARBA00022823"/>
    </source>
</evidence>